<evidence type="ECO:0000313" key="2">
    <source>
        <dbReference type="Proteomes" id="UP000242180"/>
    </source>
</evidence>
<dbReference type="Proteomes" id="UP000242180">
    <property type="component" value="Unassembled WGS sequence"/>
</dbReference>
<dbReference type="AlphaFoldDB" id="A0A1X2H029"/>
<dbReference type="EMBL" id="MCGN01000012">
    <property type="protein sequence ID" value="ORY90420.1"/>
    <property type="molecule type" value="Genomic_DNA"/>
</dbReference>
<organism evidence="1 2">
    <name type="scientific">Syncephalastrum racemosum</name>
    <name type="common">Filamentous fungus</name>
    <dbReference type="NCBI Taxonomy" id="13706"/>
    <lineage>
        <taxon>Eukaryota</taxon>
        <taxon>Fungi</taxon>
        <taxon>Fungi incertae sedis</taxon>
        <taxon>Mucoromycota</taxon>
        <taxon>Mucoromycotina</taxon>
        <taxon>Mucoromycetes</taxon>
        <taxon>Mucorales</taxon>
        <taxon>Syncephalastraceae</taxon>
        <taxon>Syncephalastrum</taxon>
    </lineage>
</organism>
<dbReference type="OrthoDB" id="2290396at2759"/>
<reference evidence="1 2" key="1">
    <citation type="submission" date="2016-07" db="EMBL/GenBank/DDBJ databases">
        <title>Pervasive Adenine N6-methylation of Active Genes in Fungi.</title>
        <authorList>
            <consortium name="DOE Joint Genome Institute"/>
            <person name="Mondo S.J."/>
            <person name="Dannebaum R.O."/>
            <person name="Kuo R.C."/>
            <person name="Labutti K."/>
            <person name="Haridas S."/>
            <person name="Kuo A."/>
            <person name="Salamov A."/>
            <person name="Ahrendt S.R."/>
            <person name="Lipzen A."/>
            <person name="Sullivan W."/>
            <person name="Andreopoulos W.B."/>
            <person name="Clum A."/>
            <person name="Lindquist E."/>
            <person name="Daum C."/>
            <person name="Ramamoorthy G.K."/>
            <person name="Gryganskyi A."/>
            <person name="Culley D."/>
            <person name="Magnuson J.K."/>
            <person name="James T.Y."/>
            <person name="O'Malley M.A."/>
            <person name="Stajich J.E."/>
            <person name="Spatafora J.W."/>
            <person name="Visel A."/>
            <person name="Grigoriev I.V."/>
        </authorList>
    </citation>
    <scope>NUCLEOTIDE SEQUENCE [LARGE SCALE GENOMIC DNA]</scope>
    <source>
        <strain evidence="1 2">NRRL 2496</strain>
    </source>
</reference>
<accession>A0A1X2H029</accession>
<comment type="caution">
    <text evidence="1">The sequence shown here is derived from an EMBL/GenBank/DDBJ whole genome shotgun (WGS) entry which is preliminary data.</text>
</comment>
<evidence type="ECO:0000313" key="1">
    <source>
        <dbReference type="EMBL" id="ORY90420.1"/>
    </source>
</evidence>
<sequence>MKELDLEKVSESHLSTAYVQPVMQTHFAVEAHATLARNILELVCISSNNKMLDSTLDRPDYAIDVYEQYQFDHPSSFEEIKCQCTTDMLCMHDFYRLALFAKLAIDEFKFPSMICFQSVGHKVTFFHVQHLDSMLCYLELCRIHLPFVTRDMKTSPPAWMTYFPSPPSMV</sequence>
<name>A0A1X2H029_SYNRA</name>
<keyword evidence="2" id="KW-1185">Reference proteome</keyword>
<gene>
    <name evidence="1" type="ORF">BCR43DRAFT_538980</name>
</gene>
<protein>
    <submittedName>
        <fullName evidence="1">Uncharacterized protein</fullName>
    </submittedName>
</protein>
<proteinExistence type="predicted"/>
<dbReference type="InParanoid" id="A0A1X2H029"/>